<evidence type="ECO:0000256" key="6">
    <source>
        <dbReference type="ARBA" id="ARBA00022692"/>
    </source>
</evidence>
<dbReference type="PROSITE" id="PS50109">
    <property type="entry name" value="HIS_KIN"/>
    <property type="match status" value="1"/>
</dbReference>
<dbReference type="Gene3D" id="3.30.565.10">
    <property type="entry name" value="Histidine kinase-like ATPase, C-terminal domain"/>
    <property type="match status" value="1"/>
</dbReference>
<dbReference type="CDD" id="cd00075">
    <property type="entry name" value="HATPase"/>
    <property type="match status" value="1"/>
</dbReference>
<dbReference type="Pfam" id="PF02518">
    <property type="entry name" value="HATPase_c"/>
    <property type="match status" value="1"/>
</dbReference>
<keyword evidence="7" id="KW-0547">Nucleotide-binding</keyword>
<dbReference type="InterPro" id="IPR029016">
    <property type="entry name" value="GAF-like_dom_sf"/>
</dbReference>
<dbReference type="RefSeq" id="WP_268114486.1">
    <property type="nucleotide sequence ID" value="NZ_CP113524.1"/>
</dbReference>
<dbReference type="Gene3D" id="3.30.450.40">
    <property type="match status" value="1"/>
</dbReference>
<evidence type="ECO:0000256" key="4">
    <source>
        <dbReference type="ARBA" id="ARBA00022553"/>
    </source>
</evidence>
<keyword evidence="12 13" id="KW-0472">Membrane</keyword>
<dbReference type="SMART" id="SM00388">
    <property type="entry name" value="HisKA"/>
    <property type="match status" value="1"/>
</dbReference>
<dbReference type="InterPro" id="IPR004358">
    <property type="entry name" value="Sig_transdc_His_kin-like_C"/>
</dbReference>
<dbReference type="InterPro" id="IPR036890">
    <property type="entry name" value="HATPase_C_sf"/>
</dbReference>
<dbReference type="PANTHER" id="PTHR45569">
    <property type="entry name" value="SENSOR PROTEIN KDPD"/>
    <property type="match status" value="1"/>
</dbReference>
<dbReference type="SUPFAM" id="SSF55874">
    <property type="entry name" value="ATPase domain of HSP90 chaperone/DNA topoisomerase II/histidine kinase"/>
    <property type="match status" value="1"/>
</dbReference>
<dbReference type="InterPro" id="IPR038318">
    <property type="entry name" value="KdpD_sf"/>
</dbReference>
<organism evidence="15 16">
    <name type="scientific">Lacrimispora xylanolytica</name>
    <dbReference type="NCBI Taxonomy" id="29375"/>
    <lineage>
        <taxon>Bacteria</taxon>
        <taxon>Bacillati</taxon>
        <taxon>Bacillota</taxon>
        <taxon>Clostridia</taxon>
        <taxon>Lachnospirales</taxon>
        <taxon>Lachnospiraceae</taxon>
        <taxon>Lacrimispora</taxon>
    </lineage>
</organism>
<dbReference type="PRINTS" id="PR00344">
    <property type="entry name" value="BCTRLSENSOR"/>
</dbReference>
<feature type="transmembrane region" description="Helical" evidence="13">
    <location>
        <begin position="75"/>
        <end position="92"/>
    </location>
</feature>
<keyword evidence="10 13" id="KW-1133">Transmembrane helix</keyword>
<comment type="catalytic activity">
    <reaction evidence="1">
        <text>ATP + protein L-histidine = ADP + protein N-phospho-L-histidine.</text>
        <dbReference type="EC" id="2.7.13.3"/>
    </reaction>
</comment>
<keyword evidence="8" id="KW-0418">Kinase</keyword>
<evidence type="ECO:0000313" key="16">
    <source>
        <dbReference type="Proteomes" id="UP001163115"/>
    </source>
</evidence>
<keyword evidence="9" id="KW-0067">ATP-binding</keyword>
<feature type="transmembrane region" description="Helical" evidence="13">
    <location>
        <begin position="104"/>
        <end position="122"/>
    </location>
</feature>
<dbReference type="EMBL" id="CP113524">
    <property type="protein sequence ID" value="WAJ22813.1"/>
    <property type="molecule type" value="Genomic_DNA"/>
</dbReference>
<evidence type="ECO:0000256" key="2">
    <source>
        <dbReference type="ARBA" id="ARBA00004141"/>
    </source>
</evidence>
<dbReference type="InterPro" id="IPR052023">
    <property type="entry name" value="Histidine_kinase_KdpD"/>
</dbReference>
<dbReference type="InterPro" id="IPR036097">
    <property type="entry name" value="HisK_dim/P_sf"/>
</dbReference>
<reference evidence="15" key="1">
    <citation type="submission" date="2022-11" db="EMBL/GenBank/DDBJ databases">
        <title>Lacrimispora xylanolytica sy1, complete genome.</title>
        <authorList>
            <person name="Choi S."/>
        </authorList>
    </citation>
    <scope>NUCLEOTIDE SEQUENCE</scope>
    <source>
        <strain evidence="15">Sy1</strain>
    </source>
</reference>
<proteinExistence type="predicted"/>
<dbReference type="Gene3D" id="1.20.120.620">
    <property type="entry name" value="Backbone structure of the membrane domain of e. Coli histidine kinase receptor kdpd"/>
    <property type="match status" value="1"/>
</dbReference>
<name>A0ABY7AB94_9FIRM</name>
<evidence type="ECO:0000256" key="13">
    <source>
        <dbReference type="SAM" id="Phobius"/>
    </source>
</evidence>
<dbReference type="InterPro" id="IPR003594">
    <property type="entry name" value="HATPase_dom"/>
</dbReference>
<dbReference type="EC" id="2.7.13.3" evidence="3"/>
<dbReference type="Pfam" id="PF13493">
    <property type="entry name" value="DUF4118"/>
    <property type="match status" value="1"/>
</dbReference>
<dbReference type="InterPro" id="IPR003661">
    <property type="entry name" value="HisK_dim/P_dom"/>
</dbReference>
<dbReference type="PANTHER" id="PTHR45569:SF1">
    <property type="entry name" value="SENSOR PROTEIN KDPD"/>
    <property type="match status" value="1"/>
</dbReference>
<keyword evidence="4" id="KW-0597">Phosphoprotein</keyword>
<keyword evidence="5" id="KW-0808">Transferase</keyword>
<comment type="subcellular location">
    <subcellularLocation>
        <location evidence="2">Membrane</location>
        <topology evidence="2">Multi-pass membrane protein</topology>
    </subcellularLocation>
</comment>
<protein>
    <recommendedName>
        <fullName evidence="3">histidine kinase</fullName>
        <ecNumber evidence="3">2.7.13.3</ecNumber>
    </recommendedName>
</protein>
<evidence type="ECO:0000256" key="1">
    <source>
        <dbReference type="ARBA" id="ARBA00000085"/>
    </source>
</evidence>
<dbReference type="Gene3D" id="1.10.287.130">
    <property type="match status" value="1"/>
</dbReference>
<dbReference type="Proteomes" id="UP001163115">
    <property type="component" value="Chromosome"/>
</dbReference>
<keyword evidence="6 13" id="KW-0812">Transmembrane</keyword>
<dbReference type="Pfam" id="PF00512">
    <property type="entry name" value="HisKA"/>
    <property type="match status" value="1"/>
</dbReference>
<evidence type="ECO:0000256" key="5">
    <source>
        <dbReference type="ARBA" id="ARBA00022679"/>
    </source>
</evidence>
<evidence type="ECO:0000256" key="7">
    <source>
        <dbReference type="ARBA" id="ARBA00022741"/>
    </source>
</evidence>
<dbReference type="SMART" id="SM00387">
    <property type="entry name" value="HATPase_c"/>
    <property type="match status" value="1"/>
</dbReference>
<dbReference type="InterPro" id="IPR005467">
    <property type="entry name" value="His_kinase_dom"/>
</dbReference>
<accession>A0ABY7AB94</accession>
<evidence type="ECO:0000256" key="11">
    <source>
        <dbReference type="ARBA" id="ARBA00023012"/>
    </source>
</evidence>
<feature type="transmembrane region" description="Helical" evidence="13">
    <location>
        <begin position="20"/>
        <end position="41"/>
    </location>
</feature>
<dbReference type="SUPFAM" id="SSF47384">
    <property type="entry name" value="Homodimeric domain of signal transducing histidine kinase"/>
    <property type="match status" value="1"/>
</dbReference>
<evidence type="ECO:0000256" key="3">
    <source>
        <dbReference type="ARBA" id="ARBA00012438"/>
    </source>
</evidence>
<evidence type="ECO:0000256" key="10">
    <source>
        <dbReference type="ARBA" id="ARBA00022989"/>
    </source>
</evidence>
<keyword evidence="16" id="KW-1185">Reference proteome</keyword>
<dbReference type="InterPro" id="IPR025201">
    <property type="entry name" value="KdpD_TM"/>
</dbReference>
<keyword evidence="11" id="KW-0902">Two-component regulatory system</keyword>
<evidence type="ECO:0000256" key="9">
    <source>
        <dbReference type="ARBA" id="ARBA00022840"/>
    </source>
</evidence>
<evidence type="ECO:0000256" key="8">
    <source>
        <dbReference type="ARBA" id="ARBA00022777"/>
    </source>
</evidence>
<sequence>MNFFKNAPEKGKGIQDHYSAMAPFLIRMSILFSFLLGASLIGYSFKALQLQETNIAIVYLLAVLLTARYTGGYLFGFWVSLFAAFIFNFLFMEPYYTFSVNTPNYIITFTIMAITAFITSTLTTHAKQNAIQAREREEEAKALYSLTNRLTDAADIPEIADIAASAVCEMLNCRVGCVCFDESGKPDEAFTRQFSPKNGTTKEVTSQKSFFDWLISGRDSTLGVIRIPMDDAKRMTSTQTRLLQGMIENTALAMDRFHAAEQRRKTNEAIVQERYRGNLLQAISHDLRTPLTGIMGTAEMLLTMTGKDDNRYELIKEIYGDADWLHSLVENILSLTRLQEGKLVLHKQEEAGEEVIGAAVHHVLHLHPEHDIWVTAPEELLLIPMDAKLIRQVLINLLDNAIKHTKPEQEIQVSLKKENSGNYAVFSVCDHGEGIDASDISNIFQMFYTSASRRNDVKLGVGLGLTLCEAIVKAHGGEIKARNRENGPGAEFIFTLPFKENFHESK</sequence>
<feature type="domain" description="Histidine kinase" evidence="14">
    <location>
        <begin position="282"/>
        <end position="500"/>
    </location>
</feature>
<evidence type="ECO:0000259" key="14">
    <source>
        <dbReference type="PROSITE" id="PS50109"/>
    </source>
</evidence>
<gene>
    <name evidence="15" type="ORF">OW255_14715</name>
</gene>
<dbReference type="CDD" id="cd00082">
    <property type="entry name" value="HisKA"/>
    <property type="match status" value="1"/>
</dbReference>
<evidence type="ECO:0000313" key="15">
    <source>
        <dbReference type="EMBL" id="WAJ22813.1"/>
    </source>
</evidence>
<evidence type="ECO:0000256" key="12">
    <source>
        <dbReference type="ARBA" id="ARBA00023136"/>
    </source>
</evidence>